<comment type="caution">
    <text evidence="3">The sequence shown here is derived from an EMBL/GenBank/DDBJ whole genome shotgun (WGS) entry which is preliminary data.</text>
</comment>
<dbReference type="InterPro" id="IPR047650">
    <property type="entry name" value="Transpos_IS110"/>
</dbReference>
<name>A0ABX3URX8_9GAMM</name>
<proteinExistence type="predicted"/>
<reference evidence="3 4" key="1">
    <citation type="journal article" date="2017" name="Antonie Van Leeuwenhoek">
        <title>Phylogenomic resolution of the bacterial genus Pantoea and its relationship with Erwinia and Tatumella.</title>
        <authorList>
            <person name="Palmer M."/>
            <person name="Steenkamp E.T."/>
            <person name="Coetzee M.P."/>
            <person name="Chan W.Y."/>
            <person name="van Zyl E."/>
            <person name="De Maayer P."/>
            <person name="Coutinho T.A."/>
            <person name="Blom J."/>
            <person name="Smits T.H."/>
            <person name="Duffy B."/>
            <person name="Venter S.N."/>
        </authorList>
    </citation>
    <scope>NUCLEOTIDE SEQUENCE [LARGE SCALE GENOMIC DNA]</scope>
    <source>
        <strain evidence="3 4">LMG 5345</strain>
    </source>
</reference>
<dbReference type="RefSeq" id="WP_048781208.1">
    <property type="nucleotide sequence ID" value="NZ_CALUDI010000006.1"/>
</dbReference>
<evidence type="ECO:0000259" key="1">
    <source>
        <dbReference type="Pfam" id="PF01548"/>
    </source>
</evidence>
<feature type="domain" description="Transposase IS116/IS110/IS902 C-terminal" evidence="2">
    <location>
        <begin position="201"/>
        <end position="285"/>
    </location>
</feature>
<feature type="domain" description="Transposase IS110-like N-terminal" evidence="1">
    <location>
        <begin position="4"/>
        <end position="161"/>
    </location>
</feature>
<accession>A0ABX3URX8</accession>
<dbReference type="PANTHER" id="PTHR33055">
    <property type="entry name" value="TRANSPOSASE FOR INSERTION SEQUENCE ELEMENT IS1111A"/>
    <property type="match status" value="1"/>
</dbReference>
<gene>
    <name evidence="3" type="ORF">HA46_10510</name>
</gene>
<dbReference type="NCBIfam" id="NF033542">
    <property type="entry name" value="transpos_IS110"/>
    <property type="match status" value="1"/>
</dbReference>
<evidence type="ECO:0000313" key="3">
    <source>
        <dbReference type="EMBL" id="ORM99062.1"/>
    </source>
</evidence>
<keyword evidence="4" id="KW-1185">Reference proteome</keyword>
<evidence type="ECO:0000259" key="2">
    <source>
        <dbReference type="Pfam" id="PF02371"/>
    </source>
</evidence>
<dbReference type="Pfam" id="PF02371">
    <property type="entry name" value="Transposase_20"/>
    <property type="match status" value="1"/>
</dbReference>
<dbReference type="InterPro" id="IPR002525">
    <property type="entry name" value="Transp_IS110-like_N"/>
</dbReference>
<sequence>MFPVGVDVSKSTLDLCMLYDGIKGRIKTRNIRNDRSATDNIIRWLRLQHCGPQDVHLVMEATGVYHERLATDLYDAGFCVSLANPHRSREFARGMGIMTKTDKVDAYMLACYALLKKPHRWKPPAPEIRHLSALLRRRDVLLGDAVREENRLEKYLSTYTPADVISSCMRMAHLLREEVDSIERQIKAHIQACPDLKRDFSLLTSIKSVGPQLGMHMLVVLRSYNIESAEQAAAFLGVVPVEKRSGTSVRNRSRMSKIGPPQLRAKLYMSALCGKIHNKRMRNMYNELCLRGKPKMVAIGALMRKLVHWCYGVLKTGTAFCDEISNSLVHT</sequence>
<dbReference type="EMBL" id="MLJJ01000016">
    <property type="protein sequence ID" value="ORM99062.1"/>
    <property type="molecule type" value="Genomic_DNA"/>
</dbReference>
<dbReference type="InterPro" id="IPR003346">
    <property type="entry name" value="Transposase_20"/>
</dbReference>
<organism evidence="3 4">
    <name type="scientific">Pantoea septica</name>
    <dbReference type="NCBI Taxonomy" id="472695"/>
    <lineage>
        <taxon>Bacteria</taxon>
        <taxon>Pseudomonadati</taxon>
        <taxon>Pseudomonadota</taxon>
        <taxon>Gammaproteobacteria</taxon>
        <taxon>Enterobacterales</taxon>
        <taxon>Erwiniaceae</taxon>
        <taxon>Pantoea</taxon>
    </lineage>
</organism>
<protein>
    <submittedName>
        <fullName evidence="3">IS110 family transposase</fullName>
    </submittedName>
</protein>
<dbReference type="PANTHER" id="PTHR33055:SF3">
    <property type="entry name" value="PUTATIVE TRANSPOSASE FOR IS117-RELATED"/>
    <property type="match status" value="1"/>
</dbReference>
<dbReference type="Pfam" id="PF01548">
    <property type="entry name" value="DEDD_Tnp_IS110"/>
    <property type="match status" value="1"/>
</dbReference>
<dbReference type="Proteomes" id="UP000193785">
    <property type="component" value="Unassembled WGS sequence"/>
</dbReference>
<evidence type="ECO:0000313" key="4">
    <source>
        <dbReference type="Proteomes" id="UP000193785"/>
    </source>
</evidence>